<keyword evidence="4" id="KW-0325">Glycoprotein</keyword>
<sequence>MIKLVRFYSNLKCFFATTEPESAVINRLCWTRWFNRDRASGKGDWESLKLLREEYPGKICRRPVAIQAVTALRETPAEQTRQKFYASGFICRNKDQKRGRCFDYKVRFRCPCKFEKRRCWTEWFNRDTPGGTGDLEVLKKLREEYPGKICRRPREIQAVTADKEIPAERTKQKFYAYNIDTGFICRNEDQKRGRCFDYKVRFRCPCRSED</sequence>
<evidence type="ECO:0000256" key="1">
    <source>
        <dbReference type="ARBA" id="ARBA00004613"/>
    </source>
</evidence>
<evidence type="ECO:0000313" key="7">
    <source>
        <dbReference type="Proteomes" id="UP000264800"/>
    </source>
</evidence>
<dbReference type="InterPro" id="IPR025155">
    <property type="entry name" value="WxxW_domain"/>
</dbReference>
<protein>
    <recommendedName>
        <fullName evidence="5">WxxW domain-containing protein</fullName>
    </recommendedName>
</protein>
<dbReference type="GeneTree" id="ENSGT00390000008152"/>
<keyword evidence="7" id="KW-1185">Reference proteome</keyword>
<evidence type="ECO:0000259" key="5">
    <source>
        <dbReference type="Pfam" id="PF13330"/>
    </source>
</evidence>
<dbReference type="InterPro" id="IPR039675">
    <property type="entry name" value="CILP1/CILP2"/>
</dbReference>
<evidence type="ECO:0000313" key="6">
    <source>
        <dbReference type="Ensembl" id="ENSKMAP00000022340.1"/>
    </source>
</evidence>
<name>A0A3Q3B0D9_KRYMA</name>
<dbReference type="GO" id="GO:0005576">
    <property type="term" value="C:extracellular region"/>
    <property type="evidence" value="ECO:0007669"/>
    <property type="project" value="UniProtKB-SubCell"/>
</dbReference>
<dbReference type="PANTHER" id="PTHR15031">
    <property type="entry name" value="CARTILAGE INTERMEDIATE LAYER PROTEIN CLIP"/>
    <property type="match status" value="1"/>
</dbReference>
<dbReference type="Ensembl" id="ENSKMAT00000022625.1">
    <property type="protein sequence ID" value="ENSKMAP00000022340.1"/>
    <property type="gene ID" value="ENSKMAG00000016584.1"/>
</dbReference>
<proteinExistence type="predicted"/>
<dbReference type="OMA" id="VSGFACV"/>
<comment type="subcellular location">
    <subcellularLocation>
        <location evidence="1">Secreted</location>
    </subcellularLocation>
</comment>
<evidence type="ECO:0000256" key="3">
    <source>
        <dbReference type="ARBA" id="ARBA00022729"/>
    </source>
</evidence>
<reference evidence="6" key="2">
    <citation type="submission" date="2025-09" db="UniProtKB">
        <authorList>
            <consortium name="Ensembl"/>
        </authorList>
    </citation>
    <scope>IDENTIFICATION</scope>
</reference>
<evidence type="ECO:0000256" key="4">
    <source>
        <dbReference type="ARBA" id="ARBA00023180"/>
    </source>
</evidence>
<feature type="domain" description="WxxW" evidence="5">
    <location>
        <begin position="120"/>
        <end position="204"/>
    </location>
</feature>
<reference evidence="6" key="1">
    <citation type="submission" date="2025-08" db="UniProtKB">
        <authorList>
            <consortium name="Ensembl"/>
        </authorList>
    </citation>
    <scope>IDENTIFICATION</scope>
</reference>
<organism evidence="6 7">
    <name type="scientific">Kryptolebias marmoratus</name>
    <name type="common">Mangrove killifish</name>
    <name type="synonym">Rivulus marmoratus</name>
    <dbReference type="NCBI Taxonomy" id="37003"/>
    <lineage>
        <taxon>Eukaryota</taxon>
        <taxon>Metazoa</taxon>
        <taxon>Chordata</taxon>
        <taxon>Craniata</taxon>
        <taxon>Vertebrata</taxon>
        <taxon>Euteleostomi</taxon>
        <taxon>Actinopterygii</taxon>
        <taxon>Neopterygii</taxon>
        <taxon>Teleostei</taxon>
        <taxon>Neoteleostei</taxon>
        <taxon>Acanthomorphata</taxon>
        <taxon>Ovalentaria</taxon>
        <taxon>Atherinomorphae</taxon>
        <taxon>Cyprinodontiformes</taxon>
        <taxon>Rivulidae</taxon>
        <taxon>Kryptolebias</taxon>
    </lineage>
</organism>
<dbReference type="Pfam" id="PF13330">
    <property type="entry name" value="Mucin2_WxxW"/>
    <property type="match status" value="2"/>
</dbReference>
<keyword evidence="3" id="KW-0732">Signal</keyword>
<feature type="domain" description="WxxW" evidence="5">
    <location>
        <begin position="30"/>
        <end position="110"/>
    </location>
</feature>
<keyword evidence="2" id="KW-0964">Secreted</keyword>
<evidence type="ECO:0000256" key="2">
    <source>
        <dbReference type="ARBA" id="ARBA00022525"/>
    </source>
</evidence>
<dbReference type="AlphaFoldDB" id="A0A3Q3B0D9"/>
<dbReference type="Proteomes" id="UP000264800">
    <property type="component" value="Unplaced"/>
</dbReference>
<accession>A0A3Q3B0D9</accession>